<dbReference type="SUPFAM" id="SSF51182">
    <property type="entry name" value="RmlC-like cupins"/>
    <property type="match status" value="1"/>
</dbReference>
<dbReference type="InterPro" id="IPR001387">
    <property type="entry name" value="Cro/C1-type_HTH"/>
</dbReference>
<dbReference type="CDD" id="cd00093">
    <property type="entry name" value="HTH_XRE"/>
    <property type="match status" value="1"/>
</dbReference>
<dbReference type="RefSeq" id="WP_273640572.1">
    <property type="nucleotide sequence ID" value="NZ_JAQQXP010000001.1"/>
</dbReference>
<comment type="caution">
    <text evidence="3">The sequence shown here is derived from an EMBL/GenBank/DDBJ whole genome shotgun (WGS) entry which is preliminary data.</text>
</comment>
<dbReference type="PANTHER" id="PTHR46797:SF1">
    <property type="entry name" value="METHYLPHOSPHONATE SYNTHASE"/>
    <property type="match status" value="1"/>
</dbReference>
<dbReference type="InterPro" id="IPR050807">
    <property type="entry name" value="TransReg_Diox_bact_type"/>
</dbReference>
<gene>
    <name evidence="3" type="ORF">OIK42_11240</name>
</gene>
<keyword evidence="4" id="KW-1185">Reference proteome</keyword>
<reference evidence="3 4" key="1">
    <citation type="submission" date="2022-10" db="EMBL/GenBank/DDBJ databases">
        <title>Alteromonas sp. chi3 Genome sequencing.</title>
        <authorList>
            <person name="Park S."/>
        </authorList>
    </citation>
    <scope>NUCLEOTIDE SEQUENCE [LARGE SCALE GENOMIC DNA]</scope>
    <source>
        <strain evidence="4">chi3</strain>
    </source>
</reference>
<dbReference type="InterPro" id="IPR014710">
    <property type="entry name" value="RmlC-like_jellyroll"/>
</dbReference>
<organism evidence="3 4">
    <name type="scientific">Alteromonas gilva</name>
    <dbReference type="NCBI Taxonomy" id="2987522"/>
    <lineage>
        <taxon>Bacteria</taxon>
        <taxon>Pseudomonadati</taxon>
        <taxon>Pseudomonadota</taxon>
        <taxon>Gammaproteobacteria</taxon>
        <taxon>Alteromonadales</taxon>
        <taxon>Alteromonadaceae</taxon>
        <taxon>Alteromonas/Salinimonas group</taxon>
        <taxon>Alteromonas</taxon>
    </lineage>
</organism>
<dbReference type="InterPro" id="IPR010982">
    <property type="entry name" value="Lambda_DNA-bd_dom_sf"/>
</dbReference>
<evidence type="ECO:0000259" key="2">
    <source>
        <dbReference type="PROSITE" id="PS50943"/>
    </source>
</evidence>
<evidence type="ECO:0000256" key="1">
    <source>
        <dbReference type="ARBA" id="ARBA00023125"/>
    </source>
</evidence>
<dbReference type="Pfam" id="PF01381">
    <property type="entry name" value="HTH_3"/>
    <property type="match status" value="1"/>
</dbReference>
<dbReference type="InterPro" id="IPR011051">
    <property type="entry name" value="RmlC_Cupin_sf"/>
</dbReference>
<accession>A0ABT5L2Q5</accession>
<dbReference type="SMART" id="SM00530">
    <property type="entry name" value="HTH_XRE"/>
    <property type="match status" value="1"/>
</dbReference>
<dbReference type="Proteomes" id="UP001218788">
    <property type="component" value="Unassembled WGS sequence"/>
</dbReference>
<dbReference type="Gene3D" id="2.60.120.10">
    <property type="entry name" value="Jelly Rolls"/>
    <property type="match status" value="1"/>
</dbReference>
<dbReference type="EMBL" id="JAQQXP010000001">
    <property type="protein sequence ID" value="MDC8831334.1"/>
    <property type="molecule type" value="Genomic_DNA"/>
</dbReference>
<evidence type="ECO:0000313" key="3">
    <source>
        <dbReference type="EMBL" id="MDC8831334.1"/>
    </source>
</evidence>
<dbReference type="PANTHER" id="PTHR46797">
    <property type="entry name" value="HTH-TYPE TRANSCRIPTIONAL REGULATOR"/>
    <property type="match status" value="1"/>
</dbReference>
<dbReference type="SUPFAM" id="SSF47413">
    <property type="entry name" value="lambda repressor-like DNA-binding domains"/>
    <property type="match status" value="1"/>
</dbReference>
<feature type="domain" description="HTH cro/C1-type" evidence="2">
    <location>
        <begin position="13"/>
        <end position="67"/>
    </location>
</feature>
<sequence length="173" mass="18999">MDQQALSALGRHLQQLRTERGISLSQLAVNAGIAKSNLSRLEQGQGNPTLNTIWRLAVQLDLPFSKLIAPVSNRINEDGIEILLVEQGDDSPKVDAYWMSMAPHTSRLAEPHTQGATESVTLISGTLKVGPRHQERQLNAGETYTFAADEAHSYCTEAKEASFLIAITYWDNA</sequence>
<protein>
    <submittedName>
        <fullName evidence="3">Helix-turn-helix domain-containing protein</fullName>
    </submittedName>
</protein>
<name>A0ABT5L2Q5_9ALTE</name>
<keyword evidence="1" id="KW-0238">DNA-binding</keyword>
<dbReference type="PROSITE" id="PS50943">
    <property type="entry name" value="HTH_CROC1"/>
    <property type="match status" value="1"/>
</dbReference>
<dbReference type="Gene3D" id="1.10.260.40">
    <property type="entry name" value="lambda repressor-like DNA-binding domains"/>
    <property type="match status" value="1"/>
</dbReference>
<proteinExistence type="predicted"/>
<dbReference type="CDD" id="cd02209">
    <property type="entry name" value="cupin_XRE_C"/>
    <property type="match status" value="1"/>
</dbReference>
<evidence type="ECO:0000313" key="4">
    <source>
        <dbReference type="Proteomes" id="UP001218788"/>
    </source>
</evidence>